<dbReference type="GO" id="GO:0005975">
    <property type="term" value="P:carbohydrate metabolic process"/>
    <property type="evidence" value="ECO:0007669"/>
    <property type="project" value="InterPro"/>
</dbReference>
<organism evidence="1 2">
    <name type="scientific">Brevundimonas intermedia</name>
    <dbReference type="NCBI Taxonomy" id="74315"/>
    <lineage>
        <taxon>Bacteria</taxon>
        <taxon>Pseudomonadati</taxon>
        <taxon>Pseudomonadota</taxon>
        <taxon>Alphaproteobacteria</taxon>
        <taxon>Caulobacterales</taxon>
        <taxon>Caulobacteraceae</taxon>
        <taxon>Brevundimonas</taxon>
    </lineage>
</organism>
<keyword evidence="2" id="KW-1185">Reference proteome</keyword>
<dbReference type="InterPro" id="IPR008183">
    <property type="entry name" value="Aldose_1/G6P_1-epimerase"/>
</dbReference>
<dbReference type="InterPro" id="IPR014718">
    <property type="entry name" value="GH-type_carb-bd"/>
</dbReference>
<dbReference type="Gene3D" id="2.70.98.10">
    <property type="match status" value="1"/>
</dbReference>
<evidence type="ECO:0000313" key="1">
    <source>
        <dbReference type="EMBL" id="TFW12327.1"/>
    </source>
</evidence>
<comment type="caution">
    <text evidence="1">The sequence shown here is derived from an EMBL/GenBank/DDBJ whole genome shotgun (WGS) entry which is preliminary data.</text>
</comment>
<dbReference type="SUPFAM" id="SSF74650">
    <property type="entry name" value="Galactose mutarotase-like"/>
    <property type="match status" value="1"/>
</dbReference>
<dbReference type="Proteomes" id="UP000298216">
    <property type="component" value="Unassembled WGS sequence"/>
</dbReference>
<dbReference type="EMBL" id="SPVH01000006">
    <property type="protein sequence ID" value="TFW12327.1"/>
    <property type="molecule type" value="Genomic_DNA"/>
</dbReference>
<gene>
    <name evidence="1" type="ORF">EGY25_09900</name>
</gene>
<accession>A0A4Y9RSR6</accession>
<protein>
    <submittedName>
        <fullName evidence="1">Aldose 1-epimerase</fullName>
    </submittedName>
</protein>
<dbReference type="Pfam" id="PF01263">
    <property type="entry name" value="Aldose_epim"/>
    <property type="match status" value="1"/>
</dbReference>
<dbReference type="GO" id="GO:0030246">
    <property type="term" value="F:carbohydrate binding"/>
    <property type="evidence" value="ECO:0007669"/>
    <property type="project" value="InterPro"/>
</dbReference>
<proteinExistence type="predicted"/>
<dbReference type="RefSeq" id="WP_135194807.1">
    <property type="nucleotide sequence ID" value="NZ_SPVH01000006.1"/>
</dbReference>
<dbReference type="InterPro" id="IPR011013">
    <property type="entry name" value="Gal_mutarotase_sf_dom"/>
</dbReference>
<dbReference type="CDD" id="cd09021">
    <property type="entry name" value="Aldose_epim_Ec_YphB"/>
    <property type="match status" value="1"/>
</dbReference>
<dbReference type="AlphaFoldDB" id="A0A4Y9RSR6"/>
<evidence type="ECO:0000313" key="2">
    <source>
        <dbReference type="Proteomes" id="UP000298216"/>
    </source>
</evidence>
<reference evidence="1 2" key="1">
    <citation type="submission" date="2019-03" db="EMBL/GenBank/DDBJ databases">
        <title>Draft genome of Brevundimonas sp. a heavy metal resistant soil bacteria.</title>
        <authorList>
            <person name="Soto J."/>
        </authorList>
    </citation>
    <scope>NUCLEOTIDE SEQUENCE [LARGE SCALE GENOMIC DNA]</scope>
    <source>
        <strain evidence="1 2">B-10</strain>
    </source>
</reference>
<sequence>MIRLEAGGWRATVAPEQGGAVLSLDWQGQPVFRPTPDGATDILETACFPLVPYANRIADGRFVFEGRSVQLPTLERFAPHALHGDGWLLPWTVESETANRVEMSLDWPGDADGWPWPWRARQIVELTDQGLSISLSMTNTGDAVMPAGLGLHPYFHRYSDSRLTLVADQVWITDAREIPERLAPSADISDWSNGLALADTPFVDHAYAGWSGEAVLDGGGRQVTLTADAPARWTQIYAPVGVDFFCVEPVTHRPDAHNAPAGECSGLLRLRPDDRLSIAMTVSGQMT</sequence>
<dbReference type="GO" id="GO:0016853">
    <property type="term" value="F:isomerase activity"/>
    <property type="evidence" value="ECO:0007669"/>
    <property type="project" value="InterPro"/>
</dbReference>
<dbReference type="OrthoDB" id="9796517at2"/>
<name>A0A4Y9RSR6_9CAUL</name>